<evidence type="ECO:0000256" key="1">
    <source>
        <dbReference type="ARBA" id="ARBA00004651"/>
    </source>
</evidence>
<comment type="similarity">
    <text evidence="2">Belongs to the branched chain amino acid transporter family.</text>
</comment>
<dbReference type="AlphaFoldDB" id="A0A265V070"/>
<evidence type="ECO:0000256" key="9">
    <source>
        <dbReference type="SAM" id="Phobius"/>
    </source>
</evidence>
<sequence length="426" mass="46382">MKHTKRILVFGFALFAGFFGAGNLILPPQIGFKSGSDWWLVALGFLLTTTVIPLMSLFGHAKLQGTILDFGKKVSPKFSLAYCIIMFLIVVAFPLPRTAAVTHEMAIAPVWGTSPLWTSCIYFLLVFLFAANRSKALNLIGKYLTPIIVVMVLLIITIGLTSSAELMVPSQLSSPFVDGLLEGYQTYDAIAGLVMGGVIIISLNAQGFESYTEKRRIIAQSGGIAMLGLFIIYVGLIALGAFYNGQFPADITRTELLLGLSTSALGSIGASFIGVLIALACFTTAVAVVVSVGDFFKVFFKNNERIYQVTIMICCVIGVLVGSNEVGFIIDVALPSLMFIYPISIALIILNILPEAWSSTVIFRGVIITVFVFSIPDFLSFMVPEELLGPLKESIPWSSYNLGWVLPAIIVFFAIKAYQDLRLRHH</sequence>
<feature type="transmembrane region" description="Helical" evidence="9">
    <location>
        <begin position="184"/>
        <end position="205"/>
    </location>
</feature>
<dbReference type="GO" id="GO:0015188">
    <property type="term" value="F:L-isoleucine transmembrane transporter activity"/>
    <property type="evidence" value="ECO:0007669"/>
    <property type="project" value="TreeGrafter"/>
</dbReference>
<keyword evidence="8 9" id="KW-0472">Membrane</keyword>
<dbReference type="NCBIfam" id="TIGR00796">
    <property type="entry name" value="livcs"/>
    <property type="match status" value="1"/>
</dbReference>
<dbReference type="GO" id="GO:0005886">
    <property type="term" value="C:plasma membrane"/>
    <property type="evidence" value="ECO:0007669"/>
    <property type="project" value="UniProtKB-SubCell"/>
</dbReference>
<keyword evidence="6" id="KW-0029">Amino-acid transport</keyword>
<reference evidence="10 11" key="1">
    <citation type="submission" date="2017-05" db="EMBL/GenBank/DDBJ databases">
        <title>The draft genome sequence of Idiomarina salinarum WNB302.</title>
        <authorList>
            <person name="Sun Y."/>
            <person name="Chen B."/>
            <person name="Du Z."/>
        </authorList>
    </citation>
    <scope>NUCLEOTIDE SEQUENCE [LARGE SCALE GENOMIC DNA]</scope>
    <source>
        <strain evidence="10 11">WNB302</strain>
    </source>
</reference>
<feature type="transmembrane region" description="Helical" evidence="9">
    <location>
        <begin position="143"/>
        <end position="164"/>
    </location>
</feature>
<organism evidence="10 11">
    <name type="scientific">Winogradskyella aurantia</name>
    <dbReference type="NCBI Taxonomy" id="1915063"/>
    <lineage>
        <taxon>Bacteria</taxon>
        <taxon>Pseudomonadati</taxon>
        <taxon>Bacteroidota</taxon>
        <taxon>Flavobacteriia</taxon>
        <taxon>Flavobacteriales</taxon>
        <taxon>Flavobacteriaceae</taxon>
        <taxon>Winogradskyella</taxon>
    </lineage>
</organism>
<dbReference type="GO" id="GO:0015818">
    <property type="term" value="P:isoleucine transport"/>
    <property type="evidence" value="ECO:0007669"/>
    <property type="project" value="TreeGrafter"/>
</dbReference>
<keyword evidence="3" id="KW-0813">Transport</keyword>
<feature type="transmembrane region" description="Helical" evidence="9">
    <location>
        <begin position="263"/>
        <end position="293"/>
    </location>
</feature>
<feature type="transmembrane region" description="Helical" evidence="9">
    <location>
        <begin position="7"/>
        <end position="26"/>
    </location>
</feature>
<comment type="subcellular location">
    <subcellularLocation>
        <location evidence="1">Cell membrane</location>
        <topology evidence="1">Multi-pass membrane protein</topology>
    </subcellularLocation>
</comment>
<evidence type="ECO:0000256" key="5">
    <source>
        <dbReference type="ARBA" id="ARBA00022692"/>
    </source>
</evidence>
<dbReference type="Pfam" id="PF05525">
    <property type="entry name" value="Branch_AA_trans"/>
    <property type="match status" value="1"/>
</dbReference>
<feature type="transmembrane region" description="Helical" evidence="9">
    <location>
        <begin position="115"/>
        <end position="131"/>
    </location>
</feature>
<comment type="caution">
    <text evidence="10">The sequence shown here is derived from an EMBL/GenBank/DDBJ whole genome shotgun (WGS) entry which is preliminary data.</text>
</comment>
<evidence type="ECO:0000256" key="4">
    <source>
        <dbReference type="ARBA" id="ARBA00022475"/>
    </source>
</evidence>
<evidence type="ECO:0000313" key="10">
    <source>
        <dbReference type="EMBL" id="OZV70964.1"/>
    </source>
</evidence>
<feature type="transmembrane region" description="Helical" evidence="9">
    <location>
        <begin position="217"/>
        <end position="243"/>
    </location>
</feature>
<dbReference type="GO" id="GO:0015820">
    <property type="term" value="P:L-leucine transport"/>
    <property type="evidence" value="ECO:0007669"/>
    <property type="project" value="TreeGrafter"/>
</dbReference>
<keyword evidence="5 9" id="KW-0812">Transmembrane</keyword>
<dbReference type="PANTHER" id="PTHR30588">
    <property type="entry name" value="BRANCHED-CHAIN AMINO ACID TRANSPORT SYSTEM 2 CARRIER PROTEIN"/>
    <property type="match status" value="1"/>
</dbReference>
<dbReference type="PANTHER" id="PTHR30588:SF0">
    <property type="entry name" value="BRANCHED-CHAIN AMINO ACID PERMEASE BRNQ"/>
    <property type="match status" value="1"/>
</dbReference>
<dbReference type="Proteomes" id="UP000216840">
    <property type="component" value="Unassembled WGS sequence"/>
</dbReference>
<keyword evidence="7 9" id="KW-1133">Transmembrane helix</keyword>
<name>A0A265V070_9FLAO</name>
<evidence type="ECO:0000256" key="7">
    <source>
        <dbReference type="ARBA" id="ARBA00022989"/>
    </source>
</evidence>
<dbReference type="EMBL" id="NGJN01000001">
    <property type="protein sequence ID" value="OZV70964.1"/>
    <property type="molecule type" value="Genomic_DNA"/>
</dbReference>
<feature type="transmembrane region" description="Helical" evidence="9">
    <location>
        <begin position="362"/>
        <end position="383"/>
    </location>
</feature>
<feature type="transmembrane region" description="Helical" evidence="9">
    <location>
        <begin position="78"/>
        <end position="95"/>
    </location>
</feature>
<dbReference type="InterPro" id="IPR004685">
    <property type="entry name" value="Brnchd-chn_aa_trnsp_Livcs"/>
</dbReference>
<dbReference type="GO" id="GO:0005304">
    <property type="term" value="F:L-valine transmembrane transporter activity"/>
    <property type="evidence" value="ECO:0007669"/>
    <property type="project" value="TreeGrafter"/>
</dbReference>
<evidence type="ECO:0000256" key="6">
    <source>
        <dbReference type="ARBA" id="ARBA00022970"/>
    </source>
</evidence>
<feature type="transmembrane region" description="Helical" evidence="9">
    <location>
        <begin position="328"/>
        <end position="350"/>
    </location>
</feature>
<feature type="transmembrane region" description="Helical" evidence="9">
    <location>
        <begin position="305"/>
        <end position="322"/>
    </location>
</feature>
<protein>
    <submittedName>
        <fullName evidence="10">Branched-chain amino acid transport system II carrier protein</fullName>
    </submittedName>
</protein>
<gene>
    <name evidence="10" type="ORF">CA834_02285</name>
</gene>
<feature type="transmembrane region" description="Helical" evidence="9">
    <location>
        <begin position="395"/>
        <end position="415"/>
    </location>
</feature>
<evidence type="ECO:0000256" key="8">
    <source>
        <dbReference type="ARBA" id="ARBA00023136"/>
    </source>
</evidence>
<evidence type="ECO:0000256" key="3">
    <source>
        <dbReference type="ARBA" id="ARBA00022448"/>
    </source>
</evidence>
<accession>A0A265V070</accession>
<proteinExistence type="inferred from homology"/>
<evidence type="ECO:0000256" key="2">
    <source>
        <dbReference type="ARBA" id="ARBA00008540"/>
    </source>
</evidence>
<dbReference type="OrthoDB" id="9783920at2"/>
<keyword evidence="4" id="KW-1003">Cell membrane</keyword>
<feature type="transmembrane region" description="Helical" evidence="9">
    <location>
        <begin position="38"/>
        <end position="58"/>
    </location>
</feature>
<dbReference type="GO" id="GO:0015190">
    <property type="term" value="F:L-leucine transmembrane transporter activity"/>
    <property type="evidence" value="ECO:0007669"/>
    <property type="project" value="TreeGrafter"/>
</dbReference>
<dbReference type="RefSeq" id="WP_094967038.1">
    <property type="nucleotide sequence ID" value="NZ_NGJN01000001.1"/>
</dbReference>
<evidence type="ECO:0000313" key="11">
    <source>
        <dbReference type="Proteomes" id="UP000216840"/>
    </source>
</evidence>
<keyword evidence="11" id="KW-1185">Reference proteome</keyword>